<dbReference type="Proteomes" id="UP000698963">
    <property type="component" value="Unassembled WGS sequence"/>
</dbReference>
<evidence type="ECO:0000313" key="8">
    <source>
        <dbReference type="EMBL" id="HJD96908.1"/>
    </source>
</evidence>
<keyword evidence="3" id="KW-0560">Oxidoreductase</keyword>
<dbReference type="Pfam" id="PF13462">
    <property type="entry name" value="Thioredoxin_4"/>
    <property type="match status" value="1"/>
</dbReference>
<dbReference type="PANTHER" id="PTHR13887:SF14">
    <property type="entry name" value="DISULFIDE BOND FORMATION PROTEIN D"/>
    <property type="match status" value="1"/>
</dbReference>
<evidence type="ECO:0000256" key="5">
    <source>
        <dbReference type="ARBA" id="ARBA00023284"/>
    </source>
</evidence>
<sequence>MSFFRHICFALVFFSGALMAPGGAYAAPATVPAADPAAQLEALLREHPELILNVLKQHSEEVLDIVQMGSDKRRRAVLRDQWEKDITEPKQVALQGRPAGGPDNAPVTIIAFSDFVCAYCHQAAYTVGNLMKRYPGKIRLIFKQVPKTESGRIAGEWFIAAYQMDKAKAWKMYALVFDRQKQVEENALATLRTIAAEVGYDAKALEASVKSKAKELDSMLAGDAADASALGFVGTPYFLVNNMVLRGALPMENFADAVEMALANTNTAAK</sequence>
<keyword evidence="4" id="KW-1015">Disulfide bond</keyword>
<name>A0A921AVJ2_9BACT</name>
<evidence type="ECO:0000256" key="3">
    <source>
        <dbReference type="ARBA" id="ARBA00023002"/>
    </source>
</evidence>
<comment type="caution">
    <text evidence="8">The sequence shown here is derived from an EMBL/GenBank/DDBJ whole genome shotgun (WGS) entry which is preliminary data.</text>
</comment>
<feature type="domain" description="Thioredoxin-like fold" evidence="7">
    <location>
        <begin position="99"/>
        <end position="259"/>
    </location>
</feature>
<keyword evidence="5" id="KW-0676">Redox-active center</keyword>
<dbReference type="AlphaFoldDB" id="A0A921AVJ2"/>
<protein>
    <submittedName>
        <fullName evidence="8">Thioredoxin domain-containing protein</fullName>
    </submittedName>
</protein>
<evidence type="ECO:0000259" key="7">
    <source>
        <dbReference type="Pfam" id="PF13462"/>
    </source>
</evidence>
<dbReference type="Gene3D" id="3.40.30.10">
    <property type="entry name" value="Glutaredoxin"/>
    <property type="match status" value="1"/>
</dbReference>
<evidence type="ECO:0000256" key="1">
    <source>
        <dbReference type="ARBA" id="ARBA00005791"/>
    </source>
</evidence>
<feature type="chain" id="PRO_5036838029" evidence="6">
    <location>
        <begin position="27"/>
        <end position="270"/>
    </location>
</feature>
<accession>A0A921AVJ2</accession>
<evidence type="ECO:0000313" key="9">
    <source>
        <dbReference type="Proteomes" id="UP000698963"/>
    </source>
</evidence>
<evidence type="ECO:0000256" key="2">
    <source>
        <dbReference type="ARBA" id="ARBA00022729"/>
    </source>
</evidence>
<reference evidence="8" key="2">
    <citation type="submission" date="2021-09" db="EMBL/GenBank/DDBJ databases">
        <authorList>
            <person name="Gilroy R."/>
        </authorList>
    </citation>
    <scope>NUCLEOTIDE SEQUENCE</scope>
    <source>
        <strain evidence="8">ChiGjej2B2-19336</strain>
    </source>
</reference>
<dbReference type="InterPro" id="IPR036249">
    <property type="entry name" value="Thioredoxin-like_sf"/>
</dbReference>
<feature type="signal peptide" evidence="6">
    <location>
        <begin position="1"/>
        <end position="26"/>
    </location>
</feature>
<proteinExistence type="inferred from homology"/>
<evidence type="ECO:0000256" key="6">
    <source>
        <dbReference type="SAM" id="SignalP"/>
    </source>
</evidence>
<dbReference type="RefSeq" id="WP_304121531.1">
    <property type="nucleotide sequence ID" value="NZ_DYZA01000085.1"/>
</dbReference>
<dbReference type="InterPro" id="IPR012336">
    <property type="entry name" value="Thioredoxin-like_fold"/>
</dbReference>
<dbReference type="EMBL" id="DYZA01000085">
    <property type="protein sequence ID" value="HJD96908.1"/>
    <property type="molecule type" value="Genomic_DNA"/>
</dbReference>
<comment type="similarity">
    <text evidence="1">Belongs to the thioredoxin family. DsbA subfamily.</text>
</comment>
<keyword evidence="2 6" id="KW-0732">Signal</keyword>
<reference evidence="8" key="1">
    <citation type="journal article" date="2021" name="PeerJ">
        <title>Extensive microbial diversity within the chicken gut microbiome revealed by metagenomics and culture.</title>
        <authorList>
            <person name="Gilroy R."/>
            <person name="Ravi A."/>
            <person name="Getino M."/>
            <person name="Pursley I."/>
            <person name="Horton D.L."/>
            <person name="Alikhan N.F."/>
            <person name="Baker D."/>
            <person name="Gharbi K."/>
            <person name="Hall N."/>
            <person name="Watson M."/>
            <person name="Adriaenssens E.M."/>
            <person name="Foster-Nyarko E."/>
            <person name="Jarju S."/>
            <person name="Secka A."/>
            <person name="Antonio M."/>
            <person name="Oren A."/>
            <person name="Chaudhuri R.R."/>
            <person name="La Ragione R."/>
            <person name="Hildebrand F."/>
            <person name="Pallen M.J."/>
        </authorList>
    </citation>
    <scope>NUCLEOTIDE SEQUENCE</scope>
    <source>
        <strain evidence="8">ChiGjej2B2-19336</strain>
    </source>
</reference>
<evidence type="ECO:0000256" key="4">
    <source>
        <dbReference type="ARBA" id="ARBA00023157"/>
    </source>
</evidence>
<dbReference type="SUPFAM" id="SSF52833">
    <property type="entry name" value="Thioredoxin-like"/>
    <property type="match status" value="1"/>
</dbReference>
<gene>
    <name evidence="8" type="ORF">K8W16_04605</name>
</gene>
<dbReference type="GO" id="GO:0016491">
    <property type="term" value="F:oxidoreductase activity"/>
    <property type="evidence" value="ECO:0007669"/>
    <property type="project" value="UniProtKB-KW"/>
</dbReference>
<dbReference type="PANTHER" id="PTHR13887">
    <property type="entry name" value="GLUTATHIONE S-TRANSFERASE KAPPA"/>
    <property type="match status" value="1"/>
</dbReference>
<organism evidence="8 9">
    <name type="scientific">Mailhella massiliensis</name>
    <dbReference type="NCBI Taxonomy" id="1903261"/>
    <lineage>
        <taxon>Bacteria</taxon>
        <taxon>Pseudomonadati</taxon>
        <taxon>Thermodesulfobacteriota</taxon>
        <taxon>Desulfovibrionia</taxon>
        <taxon>Desulfovibrionales</taxon>
        <taxon>Desulfovibrionaceae</taxon>
        <taxon>Mailhella</taxon>
    </lineage>
</organism>